<feature type="chain" id="PRO_5005186277" evidence="2">
    <location>
        <begin position="21"/>
        <end position="436"/>
    </location>
</feature>
<proteinExistence type="predicted"/>
<keyword evidence="2" id="KW-0732">Signal</keyword>
<evidence type="ECO:0000313" key="3">
    <source>
        <dbReference type="EMBL" id="AKM08360.1"/>
    </source>
</evidence>
<dbReference type="SUPFAM" id="SSF52096">
    <property type="entry name" value="ClpP/crotonase"/>
    <property type="match status" value="1"/>
</dbReference>
<dbReference type="STRING" id="543877.AM2010_2304"/>
<dbReference type="Proteomes" id="UP000037643">
    <property type="component" value="Chromosome"/>
</dbReference>
<dbReference type="KEGG" id="amx:AM2010_2304"/>
<dbReference type="InterPro" id="IPR029045">
    <property type="entry name" value="ClpP/crotonase-like_dom_sf"/>
</dbReference>
<feature type="region of interest" description="Disordered" evidence="1">
    <location>
        <begin position="396"/>
        <end position="436"/>
    </location>
</feature>
<evidence type="ECO:0000256" key="1">
    <source>
        <dbReference type="SAM" id="MobiDB-lite"/>
    </source>
</evidence>
<dbReference type="PATRIC" id="fig|543877.4.peg.2337"/>
<organism evidence="3 4">
    <name type="scientific">Pelagerythrobacter marensis</name>
    <dbReference type="NCBI Taxonomy" id="543877"/>
    <lineage>
        <taxon>Bacteria</taxon>
        <taxon>Pseudomonadati</taxon>
        <taxon>Pseudomonadota</taxon>
        <taxon>Alphaproteobacteria</taxon>
        <taxon>Sphingomonadales</taxon>
        <taxon>Erythrobacteraceae</taxon>
        <taxon>Pelagerythrobacter</taxon>
    </lineage>
</organism>
<dbReference type="RefSeq" id="WP_150115281.1">
    <property type="nucleotide sequence ID" value="NZ_CP011805.1"/>
</dbReference>
<dbReference type="OrthoDB" id="9812068at2"/>
<dbReference type="Gene3D" id="3.90.226.10">
    <property type="entry name" value="2-enoyl-CoA Hydratase, Chain A, domain 1"/>
    <property type="match status" value="1"/>
</dbReference>
<name>A0A0G3X9Y0_9SPHN</name>
<protein>
    <submittedName>
        <fullName evidence="3">Peptidase family S41 family protein</fullName>
    </submittedName>
</protein>
<accession>A0A0G3X9Y0</accession>
<evidence type="ECO:0000256" key="2">
    <source>
        <dbReference type="SAM" id="SignalP"/>
    </source>
</evidence>
<evidence type="ECO:0000313" key="4">
    <source>
        <dbReference type="Proteomes" id="UP000037643"/>
    </source>
</evidence>
<gene>
    <name evidence="3" type="ORF">AM2010_2304</name>
</gene>
<feature type="signal peptide" evidence="2">
    <location>
        <begin position="1"/>
        <end position="20"/>
    </location>
</feature>
<sequence length="436" mass="46558" precursor="true">MIAMRLLIAIAATVATISVAEPSGAAARESGAQPENSANALRDEARSLATEINTNYAYLDRLPEQRFDLTPPLQREAEAIEDKRDLLRFVERSLLLLADHHAIAGSSFANSWAVVPSYSDLWIERLDGEFVISAVRSGSPAQRAGIIPDSALVSIGEVPTGQAVSAFWGDLGTQGNDVRDGFAARVLAAGRRDRARELGVRLQDGTVRHFNLPNLYMTESEKLAPVSVSRTSGVLQIRFNNSLGDAATIAAFDAAMAEVADSETVLLDLTDTPSGGNTTVARAILGWFADRPTAYQMHAYPAEERQTGIARQWIELVLPRKGRHHSGPVTVRVGRWTGSMGEGLALGMAELGACVEGDAMAGLLGAITDFRLGESNIIFKLPNERLMAVDGTPRERFHPAAHCPSANGPRTSSADPEPQAGGNAGGVDVRPGQHQP</sequence>
<keyword evidence="4" id="KW-1185">Reference proteome</keyword>
<reference evidence="3 4" key="1">
    <citation type="submission" date="2015-06" db="EMBL/GenBank/DDBJ databases">
        <authorList>
            <person name="Kim K.M."/>
        </authorList>
    </citation>
    <scope>NUCLEOTIDE SEQUENCE [LARGE SCALE GENOMIC DNA]</scope>
    <source>
        <strain evidence="3 4">KCTC 22370</strain>
    </source>
</reference>
<dbReference type="AlphaFoldDB" id="A0A0G3X9Y0"/>
<dbReference type="EMBL" id="CP011805">
    <property type="protein sequence ID" value="AKM08360.1"/>
    <property type="molecule type" value="Genomic_DNA"/>
</dbReference>